<reference evidence="2 3" key="1">
    <citation type="journal article" date="2009" name="Genome Res.">
        <title>Comparative genomics of protoploid Saccharomycetaceae.</title>
        <authorList>
            <consortium name="The Genolevures Consortium"/>
            <person name="Souciet J.-L."/>
            <person name="Dujon B."/>
            <person name="Gaillardin C."/>
            <person name="Johnston M."/>
            <person name="Baret P.V."/>
            <person name="Cliften P."/>
            <person name="Sherman D.J."/>
            <person name="Weissenbach J."/>
            <person name="Westhof E."/>
            <person name="Wincker P."/>
            <person name="Jubin C."/>
            <person name="Poulain J."/>
            <person name="Barbe V."/>
            <person name="Segurens B."/>
            <person name="Artiguenave F."/>
            <person name="Anthouard V."/>
            <person name="Vacherie B."/>
            <person name="Val M.-E."/>
            <person name="Fulton R.S."/>
            <person name="Minx P."/>
            <person name="Wilson R."/>
            <person name="Durrens P."/>
            <person name="Jean G."/>
            <person name="Marck C."/>
            <person name="Martin T."/>
            <person name="Nikolski M."/>
            <person name="Rolland T."/>
            <person name="Seret M.-L."/>
            <person name="Casaregola S."/>
            <person name="Despons L."/>
            <person name="Fairhead C."/>
            <person name="Fischer G."/>
            <person name="Lafontaine I."/>
            <person name="Leh V."/>
            <person name="Lemaire M."/>
            <person name="de Montigny J."/>
            <person name="Neuveglise C."/>
            <person name="Thierry A."/>
            <person name="Blanc-Lenfle I."/>
            <person name="Bleykasten C."/>
            <person name="Diffels J."/>
            <person name="Fritsch E."/>
            <person name="Frangeul L."/>
            <person name="Goeffon A."/>
            <person name="Jauniaux N."/>
            <person name="Kachouri-Lafond R."/>
            <person name="Payen C."/>
            <person name="Potier S."/>
            <person name="Pribylova L."/>
            <person name="Ozanne C."/>
            <person name="Richard G.-F."/>
            <person name="Sacerdot C."/>
            <person name="Straub M.-L."/>
            <person name="Talla E."/>
        </authorList>
    </citation>
    <scope>NUCLEOTIDE SEQUENCE [LARGE SCALE GENOMIC DNA]</scope>
    <source>
        <strain evidence="2 3">ATCC 2623 / CBS 732 / BCRC 21506 / NBRC 1130 / NCYC 568 / NRRL Y-229</strain>
    </source>
</reference>
<feature type="region of interest" description="Disordered" evidence="1">
    <location>
        <begin position="327"/>
        <end position="350"/>
    </location>
</feature>
<sequence>MTSKGTVLIYYGFRSGKSVAGDTGISSEAWTSYYYHDIGKSFRVAAKSKRLNSKGFDRLQSSDGAGLIIDLSPSLQNDNDSATCQEDCLESTLEQNEFIAYSAEAAAFAQFASIDAIILASNELANANCPKVSQVEHHKVRFWRNKRSRNDEMTNSSKDLTERPAKRHHFRKWLNEVRDEVDLGYIYENRNRACAVAAEAARMATIRNNARAAAKVGATATAQMGTVRSRSRKSIQAGALATVKAVHLGTVSSHAREWMGICALEAASSAQTRLFEQHATSVMHSRISTSDQEPFSNKNVEGEIHHGAQDTEEYVQNISQSTVVDPEDRNIHNHNSQPLQDSSSGEDIKKETTSKIAGVYEQFEAASPAFPKLESGPLIEACGTYSPIESQSEAKSEEEFWDCISPKESTSTESFFIESFDKQPSKLGSGELAQVIEGGDFENKLSSKSNVLGWFSKTANDDTTIAAKTLEENTQECTTAAETNVWKSLGRQLGLFKKEEALNSDMEVVSPFGDNQIGYAF</sequence>
<dbReference type="RefSeq" id="XP_002494840.1">
    <property type="nucleotide sequence ID" value="XM_002494795.1"/>
</dbReference>
<keyword evidence="3" id="KW-1185">Reference proteome</keyword>
<dbReference type="AlphaFoldDB" id="C5DQE6"/>
<dbReference type="EMBL" id="CU928173">
    <property type="protein sequence ID" value="CAR25907.1"/>
    <property type="molecule type" value="Genomic_DNA"/>
</dbReference>
<dbReference type="GeneID" id="8201712"/>
<dbReference type="Proteomes" id="UP000008536">
    <property type="component" value="Chromosome A"/>
</dbReference>
<evidence type="ECO:0000313" key="3">
    <source>
        <dbReference type="Proteomes" id="UP000008536"/>
    </source>
</evidence>
<evidence type="ECO:0000256" key="1">
    <source>
        <dbReference type="SAM" id="MobiDB-lite"/>
    </source>
</evidence>
<feature type="compositionally biased region" description="Polar residues" evidence="1">
    <location>
        <begin position="333"/>
        <end position="345"/>
    </location>
</feature>
<dbReference type="InParanoid" id="C5DQE6"/>
<gene>
    <name evidence="2" type="ordered locus">ZYRO0A10868g</name>
</gene>
<organism evidence="2 3">
    <name type="scientific">Zygosaccharomyces rouxii (strain ATCC 2623 / CBS 732 / NBRC 1130 / NCYC 568 / NRRL Y-229)</name>
    <dbReference type="NCBI Taxonomy" id="559307"/>
    <lineage>
        <taxon>Eukaryota</taxon>
        <taxon>Fungi</taxon>
        <taxon>Dikarya</taxon>
        <taxon>Ascomycota</taxon>
        <taxon>Saccharomycotina</taxon>
        <taxon>Saccharomycetes</taxon>
        <taxon>Saccharomycetales</taxon>
        <taxon>Saccharomycetaceae</taxon>
        <taxon>Zygosaccharomyces</taxon>
    </lineage>
</organism>
<name>C5DQE6_ZYGRC</name>
<dbReference type="KEGG" id="zro:ZYRO0A10868g"/>
<evidence type="ECO:0000313" key="2">
    <source>
        <dbReference type="EMBL" id="CAR25907.1"/>
    </source>
</evidence>
<protein>
    <submittedName>
        <fullName evidence="2">ZYRO0A10868p</fullName>
    </submittedName>
</protein>
<accession>C5DQE6</accession>
<proteinExistence type="predicted"/>
<dbReference type="HOGENOM" id="CLU_522966_0_0_1"/>